<evidence type="ECO:0000313" key="3">
    <source>
        <dbReference type="EMBL" id="TDB67126.1"/>
    </source>
</evidence>
<dbReference type="EMBL" id="SMJU01000004">
    <property type="protein sequence ID" value="TDB66810.1"/>
    <property type="molecule type" value="Genomic_DNA"/>
</dbReference>
<proteinExistence type="predicted"/>
<dbReference type="AlphaFoldDB" id="A0A4R4JYY2"/>
<dbReference type="Proteomes" id="UP000295706">
    <property type="component" value="Unassembled WGS sequence"/>
</dbReference>
<keyword evidence="4" id="KW-1185">Reference proteome</keyword>
<dbReference type="RefSeq" id="WP_132115830.1">
    <property type="nucleotide sequence ID" value="NZ_SMJU01000004.1"/>
</dbReference>
<accession>A0A4R4JYY2</accession>
<dbReference type="EMBL" id="SMJU01000004">
    <property type="protein sequence ID" value="TDB67126.1"/>
    <property type="molecule type" value="Genomic_DNA"/>
</dbReference>
<dbReference type="EMBL" id="SMJU01000018">
    <property type="protein sequence ID" value="TDB60104.1"/>
    <property type="molecule type" value="Genomic_DNA"/>
</dbReference>
<name>A0A4R4JYY2_9BACT</name>
<organism evidence="1 4">
    <name type="scientific">Arundinibacter roseus</name>
    <dbReference type="NCBI Taxonomy" id="2070510"/>
    <lineage>
        <taxon>Bacteria</taxon>
        <taxon>Pseudomonadati</taxon>
        <taxon>Bacteroidota</taxon>
        <taxon>Cytophagia</taxon>
        <taxon>Cytophagales</taxon>
        <taxon>Spirosomataceae</taxon>
        <taxon>Arundinibacter</taxon>
    </lineage>
</organism>
<reference evidence="1 4" key="1">
    <citation type="submission" date="2019-02" db="EMBL/GenBank/DDBJ databases">
        <title>Arundinibacter roseus gen. nov., sp. nov., a new member of the family Cytophagaceae.</title>
        <authorList>
            <person name="Szuroczki S."/>
            <person name="Khayer B."/>
            <person name="Sproer C."/>
            <person name="Toumi M."/>
            <person name="Szabo A."/>
            <person name="Felfoldi T."/>
            <person name="Schumann P."/>
            <person name="Toth E."/>
        </authorList>
    </citation>
    <scope>NUCLEOTIDE SEQUENCE [LARGE SCALE GENOMIC DNA]</scope>
    <source>
        <strain evidence="1 4">DMA-k-7a</strain>
    </source>
</reference>
<evidence type="ECO:0000313" key="4">
    <source>
        <dbReference type="Proteomes" id="UP000295706"/>
    </source>
</evidence>
<protein>
    <submittedName>
        <fullName evidence="1">Uncharacterized protein</fullName>
    </submittedName>
</protein>
<sequence length="87" mass="9820">MIQLSAVLSEVNKPGSVFNITYRKVDGSWGEKKSCMLRTSTHSAGGERKRMNRSGTLKLIQQSNNQLLDVYIDFLLTFNGQAINHLY</sequence>
<gene>
    <name evidence="2" type="ORF">EZE20_06705</name>
    <name evidence="3" type="ORF">EZE20_08410</name>
    <name evidence="1" type="ORF">EZE20_21780</name>
</gene>
<comment type="caution">
    <text evidence="1">The sequence shown here is derived from an EMBL/GenBank/DDBJ whole genome shotgun (WGS) entry which is preliminary data.</text>
</comment>
<evidence type="ECO:0000313" key="1">
    <source>
        <dbReference type="EMBL" id="TDB60104.1"/>
    </source>
</evidence>
<evidence type="ECO:0000313" key="2">
    <source>
        <dbReference type="EMBL" id="TDB66810.1"/>
    </source>
</evidence>